<comment type="caution">
    <text evidence="1">The sequence shown here is derived from an EMBL/GenBank/DDBJ whole genome shotgun (WGS) entry which is preliminary data.</text>
</comment>
<accession>A0A502JJD9</accession>
<dbReference type="RefSeq" id="WP_140519777.1">
    <property type="nucleotide sequence ID" value="NZ_JACBKC010000023.1"/>
</dbReference>
<dbReference type="Proteomes" id="UP000317926">
    <property type="component" value="Unassembled WGS sequence"/>
</dbReference>
<sequence>MFELRDEEINFLNQLDNLITNSSEIKDKLEFLSKKLDFMKMLHHQEIQWLNIQVERQKINDKFELNSLQLARETNLIK</sequence>
<evidence type="ECO:0000313" key="1">
    <source>
        <dbReference type="EMBL" id="TPG99497.1"/>
    </source>
</evidence>
<name>A0A502JJD9_HAEHA</name>
<gene>
    <name evidence="1" type="ORF">EUX55_05750</name>
</gene>
<dbReference type="AlphaFoldDB" id="A0A502JJD9"/>
<proteinExistence type="predicted"/>
<dbReference type="EMBL" id="SDPK01000023">
    <property type="protein sequence ID" value="TPG99497.1"/>
    <property type="molecule type" value="Genomic_DNA"/>
</dbReference>
<protein>
    <submittedName>
        <fullName evidence="1">Uncharacterized protein</fullName>
    </submittedName>
</protein>
<evidence type="ECO:0000313" key="2">
    <source>
        <dbReference type="Proteomes" id="UP000317926"/>
    </source>
</evidence>
<reference evidence="1 2" key="1">
    <citation type="submission" date="2019-01" db="EMBL/GenBank/DDBJ databases">
        <title>Comparative genomic analysis identifies haemin-independent Haemophilus haemolyticus: a formal re-classification of Haemophilus intermedius.</title>
        <authorList>
            <person name="Harris T.M."/>
            <person name="Price E.P."/>
            <person name="Sarovich D.S."/>
            <person name="Norskov-Lauritsen N."/>
            <person name="Beissbarth J."/>
            <person name="Chang A.B."/>
            <person name="Smith-Vaughan H.C."/>
        </authorList>
    </citation>
    <scope>NUCLEOTIDE SEQUENCE [LARGE SCALE GENOMIC DNA]</scope>
    <source>
        <strain evidence="1 2">PN24</strain>
    </source>
</reference>
<organism evidence="1 2">
    <name type="scientific">Haemophilus haemolyticus</name>
    <dbReference type="NCBI Taxonomy" id="726"/>
    <lineage>
        <taxon>Bacteria</taxon>
        <taxon>Pseudomonadati</taxon>
        <taxon>Pseudomonadota</taxon>
        <taxon>Gammaproteobacteria</taxon>
        <taxon>Pasteurellales</taxon>
        <taxon>Pasteurellaceae</taxon>
        <taxon>Haemophilus</taxon>
    </lineage>
</organism>